<sequence length="401" mass="43579">MNRIARIASFAAAGVAGLAAVTWIGIGKDWRALLANPPSGTDVLFWSQEQRDAGFRMIDKVPFLIEARRIEAGRDVRELPEGEPLDLGDALETYMDEARLASVVILHNGEIRAERYGLGFGPGKRWTSFSVAKSLTSTLVGAAIADGYIESLDAPVTDTIEGLKGSAYDDVTIAELLTMTSGVDWNEDYEDPQSDVALFMQHEPEGDLPVTVSYMRGLARAHEPGERWNYSTGETNLIGILVSEATGKTLAEYLEEKIWKPYGMEADATWLLGTDGNEISGCCIQATTRDFARFGQFILEGAVADGERVVPADYLARATSKQADIGAPEAGYGFQWWTVDDNAFQAQGIFGQGIFIDPERNLVIASNANWTSARGSPGGEGAARAAFHRLVQDTIDREGRI</sequence>
<dbReference type="InterPro" id="IPR001466">
    <property type="entry name" value="Beta-lactam-related"/>
</dbReference>
<dbReference type="InterPro" id="IPR050789">
    <property type="entry name" value="Diverse_Enzym_Activities"/>
</dbReference>
<dbReference type="PANTHER" id="PTHR43283">
    <property type="entry name" value="BETA-LACTAMASE-RELATED"/>
    <property type="match status" value="1"/>
</dbReference>
<keyword evidence="2" id="KW-0378">Hydrolase</keyword>
<evidence type="ECO:0000313" key="3">
    <source>
        <dbReference type="Proteomes" id="UP001595607"/>
    </source>
</evidence>
<dbReference type="EC" id="3.-.-.-" evidence="2"/>
<dbReference type="Proteomes" id="UP001595607">
    <property type="component" value="Unassembled WGS sequence"/>
</dbReference>
<comment type="caution">
    <text evidence="2">The sequence shown here is derived from an EMBL/GenBank/DDBJ whole genome shotgun (WGS) entry which is preliminary data.</text>
</comment>
<gene>
    <name evidence="2" type="ORF">ACFONP_01340</name>
</gene>
<proteinExistence type="predicted"/>
<protein>
    <submittedName>
        <fullName evidence="2">Serine hydrolase domain-containing protein</fullName>
        <ecNumber evidence="2">3.-.-.-</ecNumber>
    </submittedName>
</protein>
<dbReference type="EMBL" id="JBHRVA010000002">
    <property type="protein sequence ID" value="MFC3301373.1"/>
    <property type="molecule type" value="Genomic_DNA"/>
</dbReference>
<evidence type="ECO:0000259" key="1">
    <source>
        <dbReference type="Pfam" id="PF00144"/>
    </source>
</evidence>
<keyword evidence="3" id="KW-1185">Reference proteome</keyword>
<dbReference type="GO" id="GO:0016787">
    <property type="term" value="F:hydrolase activity"/>
    <property type="evidence" value="ECO:0007669"/>
    <property type="project" value="UniProtKB-KW"/>
</dbReference>
<feature type="domain" description="Beta-lactamase-related" evidence="1">
    <location>
        <begin position="92"/>
        <end position="372"/>
    </location>
</feature>
<dbReference type="InterPro" id="IPR012338">
    <property type="entry name" value="Beta-lactam/transpept-like"/>
</dbReference>
<dbReference type="Gene3D" id="3.40.710.10">
    <property type="entry name" value="DD-peptidase/beta-lactamase superfamily"/>
    <property type="match status" value="1"/>
</dbReference>
<dbReference type="PANTHER" id="PTHR43283:SF14">
    <property type="entry name" value="BLL8153 PROTEIN"/>
    <property type="match status" value="1"/>
</dbReference>
<organism evidence="2 3">
    <name type="scientific">Parvularcula lutaonensis</name>
    <dbReference type="NCBI Taxonomy" id="491923"/>
    <lineage>
        <taxon>Bacteria</taxon>
        <taxon>Pseudomonadati</taxon>
        <taxon>Pseudomonadota</taxon>
        <taxon>Alphaproteobacteria</taxon>
        <taxon>Parvularculales</taxon>
        <taxon>Parvularculaceae</taxon>
        <taxon>Parvularcula</taxon>
    </lineage>
</organism>
<name>A0ABV7M8G5_9PROT</name>
<evidence type="ECO:0000313" key="2">
    <source>
        <dbReference type="EMBL" id="MFC3301373.1"/>
    </source>
</evidence>
<reference evidence="3" key="1">
    <citation type="journal article" date="2019" name="Int. J. Syst. Evol. Microbiol.">
        <title>The Global Catalogue of Microorganisms (GCM) 10K type strain sequencing project: providing services to taxonomists for standard genome sequencing and annotation.</title>
        <authorList>
            <consortium name="The Broad Institute Genomics Platform"/>
            <consortium name="The Broad Institute Genome Sequencing Center for Infectious Disease"/>
            <person name="Wu L."/>
            <person name="Ma J."/>
        </authorList>
    </citation>
    <scope>NUCLEOTIDE SEQUENCE [LARGE SCALE GENOMIC DNA]</scope>
    <source>
        <strain evidence="3">KCTC 22245</strain>
    </source>
</reference>
<accession>A0ABV7M8G5</accession>
<dbReference type="RefSeq" id="WP_189572263.1">
    <property type="nucleotide sequence ID" value="NZ_BMXU01000001.1"/>
</dbReference>
<dbReference type="Pfam" id="PF00144">
    <property type="entry name" value="Beta-lactamase"/>
    <property type="match status" value="1"/>
</dbReference>
<dbReference type="SUPFAM" id="SSF56601">
    <property type="entry name" value="beta-lactamase/transpeptidase-like"/>
    <property type="match status" value="1"/>
</dbReference>